<feature type="transmembrane region" description="Helical" evidence="11">
    <location>
        <begin position="426"/>
        <end position="445"/>
    </location>
</feature>
<comment type="similarity">
    <text evidence="3 9">Belongs to the FliF family.</text>
</comment>
<feature type="compositionally biased region" description="Polar residues" evidence="10">
    <location>
        <begin position="320"/>
        <end position="330"/>
    </location>
</feature>
<sequence length="530" mass="54607">MANVPAPVTKALDAVRGFSLAQRTIALIGVAVLVLGTIALVAFMSQPKLTPLFTGLAPEDAAGIVEQLKTDAVPYELTGGGGTILVPEANVYDSRLKAAAAGMPSAGTSGYSLLDDMGVTSSEFQQSITYKRALEGELAMTIGAMDGIKLASVKLAIPEQTVFVDSKTNPTASIFVETKPNVNLSSSQVQSIVHLTSSAVDGLKAEDISVVDSTGKLLSAAGVGLTGGAEKQTADYESRVASVIQGMLDRVVGPGNATVAVAADLSLESAERTEESFTNPEGNPALTESSKEEEYEGSGGAGAGVLGPDNIAVPGGSNGEGTFNSTDTQRTNAVNKVTENRLIPSGTLNRQSVSVALDSAAAQGLDIPEITRMVSTAAGIDTERNDTVNVSVVPFNADAATAAQDALAAAAAAETAARNAALQKNLIIAGVIALALVLATVYALYVRRNKQNREPVDLGEFREFAPLSAAPADVTHPETMAISQVPIPEPVLALATPHHVKRDELSALAASDPAKMADYLRAVMDDRGNE</sequence>
<dbReference type="InterPro" id="IPR013556">
    <property type="entry name" value="Flag_M-ring_C"/>
</dbReference>
<name>A0ABS4WCX2_9MICC</name>
<evidence type="ECO:0000259" key="13">
    <source>
        <dbReference type="Pfam" id="PF08345"/>
    </source>
</evidence>
<dbReference type="InterPro" id="IPR000067">
    <property type="entry name" value="FlgMring_FliF"/>
</dbReference>
<evidence type="ECO:0000256" key="8">
    <source>
        <dbReference type="ARBA" id="ARBA00023143"/>
    </source>
</evidence>
<keyword evidence="15" id="KW-1185">Reference proteome</keyword>
<dbReference type="NCBIfam" id="TIGR00206">
    <property type="entry name" value="fliF"/>
    <property type="match status" value="1"/>
</dbReference>
<dbReference type="Gene3D" id="3.30.300.30">
    <property type="match status" value="1"/>
</dbReference>
<dbReference type="PIRSF" id="PIRSF004862">
    <property type="entry name" value="FliF"/>
    <property type="match status" value="1"/>
</dbReference>
<dbReference type="RefSeq" id="WP_209907133.1">
    <property type="nucleotide sequence ID" value="NZ_BAAAMI010000011.1"/>
</dbReference>
<dbReference type="PANTHER" id="PTHR30046">
    <property type="entry name" value="FLAGELLAR M-RING PROTEIN"/>
    <property type="match status" value="1"/>
</dbReference>
<evidence type="ECO:0000313" key="15">
    <source>
        <dbReference type="Proteomes" id="UP000766570"/>
    </source>
</evidence>
<keyword evidence="7 11" id="KW-0472">Membrane</keyword>
<keyword evidence="5 11" id="KW-0812">Transmembrane</keyword>
<dbReference type="Pfam" id="PF01514">
    <property type="entry name" value="YscJ_FliF"/>
    <property type="match status" value="1"/>
</dbReference>
<comment type="caution">
    <text evidence="14">The sequence shown here is derived from an EMBL/GenBank/DDBJ whole genome shotgun (WGS) entry which is preliminary data.</text>
</comment>
<keyword evidence="6 11" id="KW-1133">Transmembrane helix</keyword>
<dbReference type="InterPro" id="IPR045851">
    <property type="entry name" value="AMP-bd_C_sf"/>
</dbReference>
<feature type="transmembrane region" description="Helical" evidence="11">
    <location>
        <begin position="25"/>
        <end position="44"/>
    </location>
</feature>
<dbReference type="Proteomes" id="UP000766570">
    <property type="component" value="Unassembled WGS sequence"/>
</dbReference>
<keyword evidence="4" id="KW-1003">Cell membrane</keyword>
<keyword evidence="14" id="KW-0966">Cell projection</keyword>
<dbReference type="InterPro" id="IPR006182">
    <property type="entry name" value="FliF_N_dom"/>
</dbReference>
<evidence type="ECO:0000313" key="14">
    <source>
        <dbReference type="EMBL" id="MBP2374059.1"/>
    </source>
</evidence>
<evidence type="ECO:0000256" key="9">
    <source>
        <dbReference type="PIRNR" id="PIRNR004862"/>
    </source>
</evidence>
<organism evidence="14 15">
    <name type="scientific">Paeniglutamicibacter psychrophenolicus</name>
    <dbReference type="NCBI Taxonomy" id="257454"/>
    <lineage>
        <taxon>Bacteria</taxon>
        <taxon>Bacillati</taxon>
        <taxon>Actinomycetota</taxon>
        <taxon>Actinomycetes</taxon>
        <taxon>Micrococcales</taxon>
        <taxon>Micrococcaceae</taxon>
        <taxon>Paeniglutamicibacter</taxon>
    </lineage>
</organism>
<dbReference type="Pfam" id="PF08345">
    <property type="entry name" value="YscJ_FliF_C"/>
    <property type="match status" value="1"/>
</dbReference>
<keyword evidence="14" id="KW-0969">Cilium</keyword>
<reference evidence="14 15" key="1">
    <citation type="submission" date="2021-03" db="EMBL/GenBank/DDBJ databases">
        <title>Sequencing the genomes of 1000 actinobacteria strains.</title>
        <authorList>
            <person name="Klenk H.-P."/>
        </authorList>
    </citation>
    <scope>NUCLEOTIDE SEQUENCE [LARGE SCALE GENOMIC DNA]</scope>
    <source>
        <strain evidence="14 15">DSM 15454</strain>
    </source>
</reference>
<gene>
    <name evidence="14" type="ORF">JOF46_001971</name>
</gene>
<evidence type="ECO:0000256" key="6">
    <source>
        <dbReference type="ARBA" id="ARBA00022989"/>
    </source>
</evidence>
<accession>A0ABS4WCX2</accession>
<dbReference type="PRINTS" id="PR01009">
    <property type="entry name" value="FLGMRINGFLIF"/>
</dbReference>
<protein>
    <recommendedName>
        <fullName evidence="9">Flagellar M-ring protein</fullName>
    </recommendedName>
</protein>
<evidence type="ECO:0000259" key="12">
    <source>
        <dbReference type="Pfam" id="PF01514"/>
    </source>
</evidence>
<comment type="function">
    <text evidence="9">The M ring may be actively involved in energy transduction.</text>
</comment>
<dbReference type="PANTHER" id="PTHR30046:SF0">
    <property type="entry name" value="FLAGELLAR M-RING PROTEIN"/>
    <property type="match status" value="1"/>
</dbReference>
<feature type="region of interest" description="Disordered" evidence="10">
    <location>
        <begin position="270"/>
        <end position="330"/>
    </location>
</feature>
<evidence type="ECO:0000256" key="3">
    <source>
        <dbReference type="ARBA" id="ARBA00007971"/>
    </source>
</evidence>
<proteinExistence type="inferred from homology"/>
<evidence type="ECO:0000256" key="7">
    <source>
        <dbReference type="ARBA" id="ARBA00023136"/>
    </source>
</evidence>
<comment type="subcellular location">
    <subcellularLocation>
        <location evidence="1 9">Bacterial flagellum basal body</location>
    </subcellularLocation>
    <subcellularLocation>
        <location evidence="2">Cell membrane</location>
        <topology evidence="2">Multi-pass membrane protein</topology>
    </subcellularLocation>
</comment>
<evidence type="ECO:0000256" key="4">
    <source>
        <dbReference type="ARBA" id="ARBA00022475"/>
    </source>
</evidence>
<dbReference type="EMBL" id="JAGIOE010000001">
    <property type="protein sequence ID" value="MBP2374059.1"/>
    <property type="molecule type" value="Genomic_DNA"/>
</dbReference>
<dbReference type="InterPro" id="IPR043427">
    <property type="entry name" value="YscJ/FliF"/>
</dbReference>
<evidence type="ECO:0000256" key="1">
    <source>
        <dbReference type="ARBA" id="ARBA00004117"/>
    </source>
</evidence>
<evidence type="ECO:0000256" key="11">
    <source>
        <dbReference type="SAM" id="Phobius"/>
    </source>
</evidence>
<feature type="domain" description="Flagellar M-ring N-terminal" evidence="12">
    <location>
        <begin position="45"/>
        <end position="219"/>
    </location>
</feature>
<keyword evidence="8 9" id="KW-0975">Bacterial flagellum</keyword>
<keyword evidence="14" id="KW-0282">Flagellum</keyword>
<evidence type="ECO:0000256" key="10">
    <source>
        <dbReference type="SAM" id="MobiDB-lite"/>
    </source>
</evidence>
<feature type="domain" description="Flagellar M-ring C-terminal" evidence="13">
    <location>
        <begin position="248"/>
        <end position="395"/>
    </location>
</feature>
<evidence type="ECO:0000256" key="2">
    <source>
        <dbReference type="ARBA" id="ARBA00004651"/>
    </source>
</evidence>
<evidence type="ECO:0000256" key="5">
    <source>
        <dbReference type="ARBA" id="ARBA00022692"/>
    </source>
</evidence>